<dbReference type="GO" id="GO:0010212">
    <property type="term" value="P:response to ionizing radiation"/>
    <property type="evidence" value="ECO:0007669"/>
    <property type="project" value="TreeGrafter"/>
</dbReference>
<evidence type="ECO:0000256" key="1">
    <source>
        <dbReference type="ARBA" id="ARBA00023125"/>
    </source>
</evidence>
<dbReference type="Pfam" id="PF21473">
    <property type="entry name" value="OB_Ssb-like"/>
    <property type="match status" value="1"/>
</dbReference>
<proteinExistence type="predicted"/>
<dbReference type="InterPro" id="IPR048970">
    <property type="entry name" value="OB_Ssb-like"/>
</dbReference>
<sequence length="147" mass="16250">MEQSKELTKIADLTPESKSVNVIAKVLSVGEPKEIPSKFGPSRKVAEVPIADESGSVVLSLWQDQIGTVSEGETIQIENGYVSLVKGHIRVNVGKYGKITKSEVDVSDPSTGVNVSDKEYEQPERRPYNNRRRSYGGGGRRDDRDRF</sequence>
<name>A0A8J7YTP7_9ARCH</name>
<dbReference type="AlphaFoldDB" id="A0A8J7YTP7"/>
<dbReference type="PANTHER" id="PTHR13356:SF0">
    <property type="entry name" value="SOSS COMPLEX SUBUNIT B HOMOLOG"/>
    <property type="match status" value="1"/>
</dbReference>
<dbReference type="Proteomes" id="UP000750197">
    <property type="component" value="Unassembled WGS sequence"/>
</dbReference>
<dbReference type="EMBL" id="JAHEAC010000003">
    <property type="protein sequence ID" value="MBX8643283.1"/>
    <property type="molecule type" value="Genomic_DNA"/>
</dbReference>
<dbReference type="SUPFAM" id="SSF50249">
    <property type="entry name" value="Nucleic acid-binding proteins"/>
    <property type="match status" value="1"/>
</dbReference>
<accession>A0A8J7YTP7</accession>
<dbReference type="InterPro" id="IPR051231">
    <property type="entry name" value="SOSS-B"/>
</dbReference>
<evidence type="ECO:0000313" key="6">
    <source>
        <dbReference type="Proteomes" id="UP000716004"/>
    </source>
</evidence>
<dbReference type="PANTHER" id="PTHR13356">
    <property type="entry name" value="OB FOLD NUCLEIC ACID BINDING PROTEIN-RELATED"/>
    <property type="match status" value="1"/>
</dbReference>
<keyword evidence="1 4" id="KW-0238">DNA-binding</keyword>
<feature type="compositionally biased region" description="Basic and acidic residues" evidence="2">
    <location>
        <begin position="116"/>
        <end position="127"/>
    </location>
</feature>
<evidence type="ECO:0000313" key="5">
    <source>
        <dbReference type="EMBL" id="MBX8643283.1"/>
    </source>
</evidence>
<dbReference type="GO" id="GO:0000724">
    <property type="term" value="P:double-strand break repair via homologous recombination"/>
    <property type="evidence" value="ECO:0007669"/>
    <property type="project" value="TreeGrafter"/>
</dbReference>
<dbReference type="Proteomes" id="UP000716004">
    <property type="component" value="Unassembled WGS sequence"/>
</dbReference>
<protein>
    <submittedName>
        <fullName evidence="4">Single-stranded DNA-binding protein</fullName>
    </submittedName>
</protein>
<evidence type="ECO:0000259" key="3">
    <source>
        <dbReference type="Pfam" id="PF21473"/>
    </source>
</evidence>
<reference evidence="4" key="1">
    <citation type="submission" date="2021-04" db="EMBL/GenBank/DDBJ databases">
        <title>Genomic insights into ecological role and evolution of a novel Thermoplasmata order Candidatus Sysuiplasmatales.</title>
        <authorList>
            <person name="Yuan Y."/>
        </authorList>
    </citation>
    <scope>NUCLEOTIDE SEQUENCE</scope>
    <source>
        <strain evidence="5">TUT19-bin139</strain>
        <strain evidence="4">YP2-bin.285</strain>
    </source>
</reference>
<dbReference type="InterPro" id="IPR012340">
    <property type="entry name" value="NA-bd_OB-fold"/>
</dbReference>
<dbReference type="EMBL" id="JAGVSJ010000011">
    <property type="protein sequence ID" value="MBX8631975.1"/>
    <property type="molecule type" value="Genomic_DNA"/>
</dbReference>
<comment type="caution">
    <text evidence="4">The sequence shown here is derived from an EMBL/GenBank/DDBJ whole genome shotgun (WGS) entry which is preliminary data.</text>
</comment>
<gene>
    <name evidence="4" type="ORF">J9259_05590</name>
    <name evidence="5" type="ORF">KIY12_00915</name>
</gene>
<feature type="domain" description="Single-stranded DNA binding protein Ssb-like OB fold" evidence="3">
    <location>
        <begin position="13"/>
        <end position="100"/>
    </location>
</feature>
<organism evidence="4 6">
    <name type="scientific">Candidatus Sysuiplasma superficiale</name>
    <dbReference type="NCBI Taxonomy" id="2823368"/>
    <lineage>
        <taxon>Archaea</taxon>
        <taxon>Methanobacteriati</taxon>
        <taxon>Thermoplasmatota</taxon>
        <taxon>Thermoplasmata</taxon>
        <taxon>Candidatus Sysuiplasmatales</taxon>
        <taxon>Candidatus Sysuiplasmataceae</taxon>
        <taxon>Candidatus Sysuiplasma</taxon>
    </lineage>
</organism>
<dbReference type="Gene3D" id="2.40.50.140">
    <property type="entry name" value="Nucleic acid-binding proteins"/>
    <property type="match status" value="1"/>
</dbReference>
<feature type="region of interest" description="Disordered" evidence="2">
    <location>
        <begin position="103"/>
        <end position="147"/>
    </location>
</feature>
<dbReference type="GO" id="GO:0003677">
    <property type="term" value="F:DNA binding"/>
    <property type="evidence" value="ECO:0007669"/>
    <property type="project" value="UniProtKB-KW"/>
</dbReference>
<evidence type="ECO:0000313" key="4">
    <source>
        <dbReference type="EMBL" id="MBX8631975.1"/>
    </source>
</evidence>
<evidence type="ECO:0000256" key="2">
    <source>
        <dbReference type="SAM" id="MobiDB-lite"/>
    </source>
</evidence>
<dbReference type="CDD" id="cd04491">
    <property type="entry name" value="SoSSB_OBF"/>
    <property type="match status" value="1"/>
</dbReference>